<keyword evidence="1" id="KW-1133">Transmembrane helix</keyword>
<name>A0A143HHA9_9BACL</name>
<dbReference type="GO" id="GO:0016810">
    <property type="term" value="F:hydrolase activity, acting on carbon-nitrogen (but not peptide) bonds"/>
    <property type="evidence" value="ECO:0007669"/>
    <property type="project" value="InterPro"/>
</dbReference>
<reference evidence="3 4" key="1">
    <citation type="journal article" date="2016" name="Genome Announc.">
        <title>Whole-Genome Sequence of Rummeliibacillus stabekisii Strain PP9 Isolated from Antarctic Soil.</title>
        <authorList>
            <person name="da Mota F.F."/>
            <person name="Vollu R.E."/>
            <person name="Jurelevicius D."/>
            <person name="Seldin L."/>
        </authorList>
    </citation>
    <scope>NUCLEOTIDE SEQUENCE [LARGE SCALE GENOMIC DNA]</scope>
    <source>
        <strain evidence="3 4">PP9</strain>
    </source>
</reference>
<evidence type="ECO:0000259" key="2">
    <source>
        <dbReference type="PROSITE" id="PS51677"/>
    </source>
</evidence>
<dbReference type="EMBL" id="CP014806">
    <property type="protein sequence ID" value="AMX01115.1"/>
    <property type="molecule type" value="Genomic_DNA"/>
</dbReference>
<dbReference type="AlphaFoldDB" id="A0A143HHA9"/>
<dbReference type="InterPro" id="IPR011330">
    <property type="entry name" value="Glyco_hydro/deAcase_b/a-brl"/>
</dbReference>
<dbReference type="Gene3D" id="3.20.20.370">
    <property type="entry name" value="Glycoside hydrolase/deacetylase"/>
    <property type="match status" value="1"/>
</dbReference>
<evidence type="ECO:0000256" key="1">
    <source>
        <dbReference type="SAM" id="Phobius"/>
    </source>
</evidence>
<keyword evidence="1" id="KW-0472">Membrane</keyword>
<keyword evidence="1" id="KW-0812">Transmembrane</keyword>
<evidence type="ECO:0000313" key="3">
    <source>
        <dbReference type="EMBL" id="AMX01115.1"/>
    </source>
</evidence>
<sequence length="252" mass="28747">MTRNKFIWIAVCVLVISIGYATLSKAENKGREYYEQTGQVLWDVETDEKMIALTFDDGPDPTYTPEILDVLSKYNAKATFFVLGKSAEKHPDIIKRQYAEGHELANHTYSHPYKVNSKTLVEELNQTNDIIHNITGFSPSLFRPVGGNYNDQMIRIAQKEGYKVVIWSWHLDTQDWKNPGVNKITKKVLNGARPGDVVLFHDGGGNRKQTIQSLEVILNKLQKKGFKFVTISELMGNIKKENNEKSLEEELK</sequence>
<dbReference type="InterPro" id="IPR002509">
    <property type="entry name" value="NODB_dom"/>
</dbReference>
<feature type="transmembrane region" description="Helical" evidence="1">
    <location>
        <begin position="6"/>
        <end position="23"/>
    </location>
</feature>
<dbReference type="KEGG" id="rst:ATY39_13075"/>
<reference evidence="4" key="2">
    <citation type="submission" date="2016-03" db="EMBL/GenBank/DDBJ databases">
        <authorList>
            <person name="Ploux O."/>
        </authorList>
    </citation>
    <scope>NUCLEOTIDE SEQUENCE [LARGE SCALE GENOMIC DNA]</scope>
    <source>
        <strain evidence="4">PP9</strain>
    </source>
</reference>
<evidence type="ECO:0000313" key="4">
    <source>
        <dbReference type="Proteomes" id="UP000076021"/>
    </source>
</evidence>
<dbReference type="STRING" id="241244.ATY39_13075"/>
<dbReference type="PANTHER" id="PTHR10587">
    <property type="entry name" value="GLYCOSYL TRANSFERASE-RELATED"/>
    <property type="match status" value="1"/>
</dbReference>
<dbReference type="Pfam" id="PF01522">
    <property type="entry name" value="Polysacc_deac_1"/>
    <property type="match status" value="1"/>
</dbReference>
<dbReference type="InterPro" id="IPR050248">
    <property type="entry name" value="Polysacc_deacetylase_ArnD"/>
</dbReference>
<proteinExistence type="predicted"/>
<dbReference type="GO" id="GO:0005975">
    <property type="term" value="P:carbohydrate metabolic process"/>
    <property type="evidence" value="ECO:0007669"/>
    <property type="project" value="InterPro"/>
</dbReference>
<dbReference type="Proteomes" id="UP000076021">
    <property type="component" value="Chromosome"/>
</dbReference>
<feature type="domain" description="NodB homology" evidence="2">
    <location>
        <begin position="49"/>
        <end position="229"/>
    </location>
</feature>
<keyword evidence="4" id="KW-1185">Reference proteome</keyword>
<accession>A0A143HHA9</accession>
<dbReference type="SUPFAM" id="SSF88713">
    <property type="entry name" value="Glycoside hydrolase/deacetylase"/>
    <property type="match status" value="1"/>
</dbReference>
<dbReference type="RefSeq" id="WP_066791993.1">
    <property type="nucleotide sequence ID" value="NZ_CP014806.1"/>
</dbReference>
<gene>
    <name evidence="3" type="ORF">ATY39_13075</name>
</gene>
<protein>
    <submittedName>
        <fullName evidence="3">Oligosaccharide deacetylase</fullName>
    </submittedName>
</protein>
<dbReference type="PROSITE" id="PS51677">
    <property type="entry name" value="NODB"/>
    <property type="match status" value="1"/>
</dbReference>
<organism evidence="3 4">
    <name type="scientific">Rummeliibacillus stabekisii</name>
    <dbReference type="NCBI Taxonomy" id="241244"/>
    <lineage>
        <taxon>Bacteria</taxon>
        <taxon>Bacillati</taxon>
        <taxon>Bacillota</taxon>
        <taxon>Bacilli</taxon>
        <taxon>Bacillales</taxon>
        <taxon>Caryophanaceae</taxon>
        <taxon>Rummeliibacillus</taxon>
    </lineage>
</organism>